<dbReference type="InterPro" id="IPR002822">
    <property type="entry name" value="Ni_insertion"/>
</dbReference>
<dbReference type="Pfam" id="PF01969">
    <property type="entry name" value="Ni_insertion"/>
    <property type="match status" value="1"/>
</dbReference>
<keyword evidence="2" id="KW-0456">Lyase</keyword>
<dbReference type="EC" id="4.99.1.12" evidence="2"/>
<evidence type="ECO:0000256" key="3">
    <source>
        <dbReference type="SAM" id="MobiDB-lite"/>
    </source>
</evidence>
<proteinExistence type="inferred from homology"/>
<dbReference type="HAMAP" id="MF_01074">
    <property type="entry name" value="LarC"/>
    <property type="match status" value="1"/>
</dbReference>
<evidence type="ECO:0000256" key="2">
    <source>
        <dbReference type="HAMAP-Rule" id="MF_01074"/>
    </source>
</evidence>
<feature type="region of interest" description="Disordered" evidence="3">
    <location>
        <begin position="73"/>
        <end position="95"/>
    </location>
</feature>
<keyword evidence="1 2" id="KW-0533">Nickel</keyword>
<comment type="function">
    <text evidence="2">Involved in the biosynthesis of a nickel-pincer cofactor ((SCS)Ni(II) pincer complex). Binds Ni(2+), and functions in nickel delivery to pyridinium-3,5-bisthiocarboxylic acid mononucleotide (P2TMN), to form the mature cofactor. Is thus probably required for the activation of nickel-pincer cofactor-dependent enzymes.</text>
</comment>
<dbReference type="PANTHER" id="PTHR36566:SF1">
    <property type="entry name" value="PYRIDINIUM-3,5-BISTHIOCARBOXYLIC ACID MONONUCLEOTIDE NICKEL INSERTION PROTEIN"/>
    <property type="match status" value="1"/>
</dbReference>
<comment type="catalytic activity">
    <reaction evidence="2">
        <text>Ni(II)-pyridinium-3,5-bisthiocarboxylate mononucleotide = pyridinium-3,5-bisthiocarboxylate mononucleotide + Ni(2+)</text>
        <dbReference type="Rhea" id="RHEA:54784"/>
        <dbReference type="ChEBI" id="CHEBI:49786"/>
        <dbReference type="ChEBI" id="CHEBI:137372"/>
        <dbReference type="ChEBI" id="CHEBI:137373"/>
        <dbReference type="EC" id="4.99.1.12"/>
    </reaction>
</comment>
<dbReference type="AlphaFoldDB" id="A0A1Y0VL21"/>
<dbReference type="EMBL" id="CP021474">
    <property type="protein sequence ID" value="ARW18920.1"/>
    <property type="molecule type" value="Genomic_DNA"/>
</dbReference>
<name>A0A1Y0VL21_PEDPE</name>
<accession>A0A1Y0VL21</accession>
<gene>
    <name evidence="2" type="primary">larC</name>
    <name evidence="4" type="ORF">S100892_00315</name>
</gene>
<dbReference type="PANTHER" id="PTHR36566">
    <property type="entry name" value="NICKEL INSERTION PROTEIN-RELATED"/>
    <property type="match status" value="1"/>
</dbReference>
<evidence type="ECO:0000313" key="5">
    <source>
        <dbReference type="Proteomes" id="UP000196118"/>
    </source>
</evidence>
<dbReference type="NCBIfam" id="TIGR00299">
    <property type="entry name" value="nickel pincer cofactor biosynthesis protein LarC"/>
    <property type="match status" value="1"/>
</dbReference>
<reference evidence="4 5" key="1">
    <citation type="submission" date="2017-05" db="EMBL/GenBank/DDBJ databases">
        <title>Genome sequence of Pediococcus pentosaceus strain SRCM100892.</title>
        <authorList>
            <person name="Cho S.H."/>
        </authorList>
    </citation>
    <scope>NUCLEOTIDE SEQUENCE [LARGE SCALE GENOMIC DNA]</scope>
    <source>
        <strain evidence="4 5">SRCM100892</strain>
    </source>
</reference>
<dbReference type="GO" id="GO:0016829">
    <property type="term" value="F:lyase activity"/>
    <property type="evidence" value="ECO:0007669"/>
    <property type="project" value="UniProtKB-UniRule"/>
</dbReference>
<feature type="compositionally biased region" description="Basic residues" evidence="3">
    <location>
        <begin position="85"/>
        <end position="95"/>
    </location>
</feature>
<feature type="compositionally biased region" description="Basic and acidic residues" evidence="3">
    <location>
        <begin position="73"/>
        <end position="84"/>
    </location>
</feature>
<protein>
    <recommendedName>
        <fullName evidence="2">Pyridinium-3,5-bisthiocarboxylic acid mononucleotide nickel insertion protein</fullName>
        <shortName evidence="2">P2TMN nickel insertion protein</shortName>
        <ecNumber evidence="2">4.99.1.12</ecNumber>
    </recommendedName>
    <alternativeName>
        <fullName evidence="2">Nickel-pincer cofactor biosynthesis protein LarC</fullName>
    </alternativeName>
</protein>
<sequence>MRALYLEPFSGLSGDMLNGLLLDLGGNLDLLKEELSKFTLEDYTIQVERTNKSSIFGMDFDVQIAHQHKDTGIKGDFDHHDHHEHSHHGHHHHHHESRGLTEILGLIESSDLSDIVKKHSSNVFKDIAKAEAAVHNADVNKIHFHEIGAVDSIVDIISFFILWEQLKIDKVYSTPITEGSGTIHVAHGEMPVPVPAVMQLRKNYPLKIVQDFDIKTELVTPTGLALFKEIAPEFTAPENMYFSQVGYGFGKRETGKFNALRGSLLTVEHSNQEVKTNHDDIIKIEANLDDQTPEQIGYAMDILLEHGALDVFCSSIQMKKNRPAILLNVLVKPEAFDEISYLIFKHTNTAGFRYQGMQRRIMKREFKEVQFENENLRIKKYQYQDIEKFKPEFDDCEKIATKNDWSLQATYKKYRIYIK</sequence>
<evidence type="ECO:0000256" key="1">
    <source>
        <dbReference type="ARBA" id="ARBA00022596"/>
    </source>
</evidence>
<dbReference type="Proteomes" id="UP000196118">
    <property type="component" value="Chromosome"/>
</dbReference>
<dbReference type="GO" id="GO:0016151">
    <property type="term" value="F:nickel cation binding"/>
    <property type="evidence" value="ECO:0007669"/>
    <property type="project" value="UniProtKB-UniRule"/>
</dbReference>
<evidence type="ECO:0000313" key="4">
    <source>
        <dbReference type="EMBL" id="ARW18920.1"/>
    </source>
</evidence>
<organism evidence="4 5">
    <name type="scientific">Pediococcus pentosaceus</name>
    <dbReference type="NCBI Taxonomy" id="1255"/>
    <lineage>
        <taxon>Bacteria</taxon>
        <taxon>Bacillati</taxon>
        <taxon>Bacillota</taxon>
        <taxon>Bacilli</taxon>
        <taxon>Lactobacillales</taxon>
        <taxon>Lactobacillaceae</taxon>
        <taxon>Pediococcus</taxon>
    </lineage>
</organism>
<dbReference type="Gene3D" id="3.30.70.1380">
    <property type="entry name" value="Transcriptional regulatory protein pf0864 domain like"/>
    <property type="match status" value="1"/>
</dbReference>
<comment type="similarity">
    <text evidence="2">Belongs to the LarC family.</text>
</comment>
<dbReference type="GO" id="GO:0051604">
    <property type="term" value="P:protein maturation"/>
    <property type="evidence" value="ECO:0007669"/>
    <property type="project" value="UniProtKB-UniRule"/>
</dbReference>